<evidence type="ECO:0000313" key="7">
    <source>
        <dbReference type="EMBL" id="QDT60031.1"/>
    </source>
</evidence>
<dbReference type="EMBL" id="CP036272">
    <property type="protein sequence ID" value="QDT60031.1"/>
    <property type="molecule type" value="Genomic_DNA"/>
</dbReference>
<dbReference type="GO" id="GO:0005524">
    <property type="term" value="F:ATP binding"/>
    <property type="evidence" value="ECO:0007669"/>
    <property type="project" value="UniProtKB-KW"/>
</dbReference>
<evidence type="ECO:0000256" key="5">
    <source>
        <dbReference type="SAM" id="MobiDB-lite"/>
    </source>
</evidence>
<dbReference type="GO" id="GO:0016887">
    <property type="term" value="F:ATP hydrolysis activity"/>
    <property type="evidence" value="ECO:0007669"/>
    <property type="project" value="InterPro"/>
</dbReference>
<evidence type="ECO:0000313" key="8">
    <source>
        <dbReference type="Proteomes" id="UP000315003"/>
    </source>
</evidence>
<reference evidence="7 8" key="1">
    <citation type="submission" date="2019-02" db="EMBL/GenBank/DDBJ databases">
        <title>Deep-cultivation of Planctomycetes and their phenomic and genomic characterization uncovers novel biology.</title>
        <authorList>
            <person name="Wiegand S."/>
            <person name="Jogler M."/>
            <person name="Boedeker C."/>
            <person name="Pinto D."/>
            <person name="Vollmers J."/>
            <person name="Rivas-Marin E."/>
            <person name="Kohn T."/>
            <person name="Peeters S.H."/>
            <person name="Heuer A."/>
            <person name="Rast P."/>
            <person name="Oberbeckmann S."/>
            <person name="Bunk B."/>
            <person name="Jeske O."/>
            <person name="Meyerdierks A."/>
            <person name="Storesund J.E."/>
            <person name="Kallscheuer N."/>
            <person name="Luecker S."/>
            <person name="Lage O.M."/>
            <person name="Pohl T."/>
            <person name="Merkel B.J."/>
            <person name="Hornburger P."/>
            <person name="Mueller R.-W."/>
            <person name="Bruemmer F."/>
            <person name="Labrenz M."/>
            <person name="Spormann A.M."/>
            <person name="Op den Camp H."/>
            <person name="Overmann J."/>
            <person name="Amann R."/>
            <person name="Jetten M.S.M."/>
            <person name="Mascher T."/>
            <person name="Medema M.H."/>
            <person name="Devos D.P."/>
            <person name="Kaster A.-K."/>
            <person name="Ovreas L."/>
            <person name="Rohde M."/>
            <person name="Galperin M.Y."/>
            <person name="Jogler C."/>
        </authorList>
    </citation>
    <scope>NUCLEOTIDE SEQUENCE [LARGE SCALE GENOMIC DNA]</scope>
    <source>
        <strain evidence="7 8">SV_7m_r</strain>
    </source>
</reference>
<dbReference type="Gene3D" id="3.40.50.300">
    <property type="entry name" value="P-loop containing nucleotide triphosphate hydrolases"/>
    <property type="match status" value="1"/>
</dbReference>
<dbReference type="InterPro" id="IPR027417">
    <property type="entry name" value="P-loop_NTPase"/>
</dbReference>
<evidence type="ECO:0000256" key="2">
    <source>
        <dbReference type="ARBA" id="ARBA00022448"/>
    </source>
</evidence>
<dbReference type="RefSeq" id="WP_145272266.1">
    <property type="nucleotide sequence ID" value="NZ_CP036272.1"/>
</dbReference>
<accession>A0A517SV83</accession>
<gene>
    <name evidence="7" type="primary">ytrB_1</name>
    <name evidence="7" type="ORF">SV7mr_25470</name>
</gene>
<dbReference type="Proteomes" id="UP000315003">
    <property type="component" value="Chromosome"/>
</dbReference>
<keyword evidence="3" id="KW-0547">Nucleotide-binding</keyword>
<evidence type="ECO:0000256" key="4">
    <source>
        <dbReference type="ARBA" id="ARBA00022840"/>
    </source>
</evidence>
<dbReference type="SMART" id="SM00382">
    <property type="entry name" value="AAA"/>
    <property type="match status" value="1"/>
</dbReference>
<feature type="domain" description="ABC transporter" evidence="6">
    <location>
        <begin position="37"/>
        <end position="262"/>
    </location>
</feature>
<protein>
    <submittedName>
        <fullName evidence="7">ABC transporter ATP-binding protein YtrB</fullName>
    </submittedName>
</protein>
<dbReference type="PROSITE" id="PS50893">
    <property type="entry name" value="ABC_TRANSPORTER_2"/>
    <property type="match status" value="1"/>
</dbReference>
<keyword evidence="4 7" id="KW-0067">ATP-binding</keyword>
<keyword evidence="8" id="KW-1185">Reference proteome</keyword>
<evidence type="ECO:0000256" key="3">
    <source>
        <dbReference type="ARBA" id="ARBA00022741"/>
    </source>
</evidence>
<dbReference type="OrthoDB" id="9795548at2"/>
<evidence type="ECO:0000259" key="6">
    <source>
        <dbReference type="PROSITE" id="PS50893"/>
    </source>
</evidence>
<comment type="similarity">
    <text evidence="1">Belongs to the ABC transporter superfamily.</text>
</comment>
<proteinExistence type="inferred from homology"/>
<feature type="compositionally biased region" description="Low complexity" evidence="5">
    <location>
        <begin position="344"/>
        <end position="360"/>
    </location>
</feature>
<name>A0A517SV83_9BACT</name>
<organism evidence="7 8">
    <name type="scientific">Stieleria bergensis</name>
    <dbReference type="NCBI Taxonomy" id="2528025"/>
    <lineage>
        <taxon>Bacteria</taxon>
        <taxon>Pseudomonadati</taxon>
        <taxon>Planctomycetota</taxon>
        <taxon>Planctomycetia</taxon>
        <taxon>Pirellulales</taxon>
        <taxon>Pirellulaceae</taxon>
        <taxon>Stieleria</taxon>
    </lineage>
</organism>
<keyword evidence="2" id="KW-0813">Transport</keyword>
<dbReference type="InterPro" id="IPR003593">
    <property type="entry name" value="AAA+_ATPase"/>
</dbReference>
<dbReference type="SUPFAM" id="SSF52540">
    <property type="entry name" value="P-loop containing nucleoside triphosphate hydrolases"/>
    <property type="match status" value="1"/>
</dbReference>
<evidence type="ECO:0000256" key="1">
    <source>
        <dbReference type="ARBA" id="ARBA00005417"/>
    </source>
</evidence>
<feature type="region of interest" description="Disordered" evidence="5">
    <location>
        <begin position="340"/>
        <end position="360"/>
    </location>
</feature>
<dbReference type="PANTHER" id="PTHR43335">
    <property type="entry name" value="ABC TRANSPORTER, ATP-BINDING PROTEIN"/>
    <property type="match status" value="1"/>
</dbReference>
<dbReference type="PANTHER" id="PTHR43335:SF4">
    <property type="entry name" value="ABC TRANSPORTER, ATP-BINDING PROTEIN"/>
    <property type="match status" value="1"/>
</dbReference>
<dbReference type="AlphaFoldDB" id="A0A517SV83"/>
<dbReference type="CDD" id="cd03230">
    <property type="entry name" value="ABC_DR_subfamily_A"/>
    <property type="match status" value="1"/>
</dbReference>
<dbReference type="Pfam" id="PF00005">
    <property type="entry name" value="ABC_tran"/>
    <property type="match status" value="1"/>
</dbReference>
<sequence>MNSNPASGDLPTADTLARDPADACSTANDADASAAVVCCRHLSKHYGSYQALADCNLSVPAGTVFGLLGPNGAGKTTLIRLLLGYLSRSAGTVTVCGHDPAIDSVAIRSRTAYLPGDARLPRHMNGKTVLKFFAEIHPGGNLTRSLELSERLELDTKRRVGFMSTGMRQKLALATVLSLDCDLLILDEPTANLDPTVRSTVLDLVMEANADGRTVILSSHVLSEIEDTCHQVAFLKAGRLVKELQMADLFQLHRVNGFVADQDAFDGLKHSLPASLAEQIQVKPLGIRDGMGMAVQIDTAGDLNPCLQWLADRSLQRVRIEPYGLRNVYDSVHGIQPKSSTLYQSQTAGTPATQTAGGTE</sequence>
<dbReference type="InterPro" id="IPR003439">
    <property type="entry name" value="ABC_transporter-like_ATP-bd"/>
</dbReference>